<accession>A0A1T5D713</accession>
<evidence type="ECO:0000256" key="6">
    <source>
        <dbReference type="SAM" id="Phobius"/>
    </source>
</evidence>
<comment type="subcellular location">
    <subcellularLocation>
        <location evidence="1">Cell membrane</location>
        <topology evidence="1">Multi-pass membrane protein</topology>
    </subcellularLocation>
</comment>
<feature type="transmembrane region" description="Helical" evidence="6">
    <location>
        <begin position="39"/>
        <end position="61"/>
    </location>
</feature>
<protein>
    <submittedName>
        <fullName evidence="7">Threonine/homoserine/homoserine lactone efflux protein</fullName>
    </submittedName>
</protein>
<dbReference type="GO" id="GO:0033228">
    <property type="term" value="P:cysteine export across plasma membrane"/>
    <property type="evidence" value="ECO:0007669"/>
    <property type="project" value="TreeGrafter"/>
</dbReference>
<dbReference type="GO" id="GO:0015171">
    <property type="term" value="F:amino acid transmembrane transporter activity"/>
    <property type="evidence" value="ECO:0007669"/>
    <property type="project" value="TreeGrafter"/>
</dbReference>
<evidence type="ECO:0000256" key="1">
    <source>
        <dbReference type="ARBA" id="ARBA00004651"/>
    </source>
</evidence>
<feature type="transmembrane region" description="Helical" evidence="6">
    <location>
        <begin position="109"/>
        <end position="133"/>
    </location>
</feature>
<name>A0A1T5D713_9SPHN</name>
<keyword evidence="2" id="KW-1003">Cell membrane</keyword>
<evidence type="ECO:0000256" key="4">
    <source>
        <dbReference type="ARBA" id="ARBA00022989"/>
    </source>
</evidence>
<evidence type="ECO:0000313" key="8">
    <source>
        <dbReference type="Proteomes" id="UP000190044"/>
    </source>
</evidence>
<evidence type="ECO:0000313" key="7">
    <source>
        <dbReference type="EMBL" id="SKB67426.1"/>
    </source>
</evidence>
<dbReference type="GO" id="GO:0005886">
    <property type="term" value="C:plasma membrane"/>
    <property type="evidence" value="ECO:0007669"/>
    <property type="project" value="UniProtKB-SubCell"/>
</dbReference>
<dbReference type="Proteomes" id="UP000190044">
    <property type="component" value="Unassembled WGS sequence"/>
</dbReference>
<dbReference type="PANTHER" id="PTHR30086">
    <property type="entry name" value="ARGININE EXPORTER PROTEIN ARGO"/>
    <property type="match status" value="1"/>
</dbReference>
<dbReference type="RefSeq" id="WP_079638898.1">
    <property type="nucleotide sequence ID" value="NZ_FUYP01000013.1"/>
</dbReference>
<feature type="transmembrane region" description="Helical" evidence="6">
    <location>
        <begin position="67"/>
        <end position="88"/>
    </location>
</feature>
<feature type="transmembrane region" description="Helical" evidence="6">
    <location>
        <begin position="139"/>
        <end position="163"/>
    </location>
</feature>
<evidence type="ECO:0000256" key="2">
    <source>
        <dbReference type="ARBA" id="ARBA00022475"/>
    </source>
</evidence>
<evidence type="ECO:0000256" key="5">
    <source>
        <dbReference type="ARBA" id="ARBA00023136"/>
    </source>
</evidence>
<dbReference type="OrthoDB" id="9804822at2"/>
<gene>
    <name evidence="7" type="ORF">SAMN06295937_101332</name>
</gene>
<dbReference type="PANTHER" id="PTHR30086:SF20">
    <property type="entry name" value="ARGININE EXPORTER PROTEIN ARGO-RELATED"/>
    <property type="match status" value="1"/>
</dbReference>
<sequence length="196" mass="21039">MEQSSLAALSAFVLVTSITPGPNNMMLMASGANFGLRRTLPHAFGVGAGFTLMIILVGAGLMQLFDLFPLLNLVLKGVSIAYLLWLAWKMAHAAAPETGGNSSGKPMSFLEAMLFQWVNPKAWSMALTAIALYAPDRDLAAILFVAAIFGLINLPSTSLWAIMGQGLRRCLSNPVRLRSFNWTMAVLLVGSLVLLI</sequence>
<keyword evidence="5 6" id="KW-0472">Membrane</keyword>
<reference evidence="8" key="1">
    <citation type="submission" date="2017-02" db="EMBL/GenBank/DDBJ databases">
        <authorList>
            <person name="Varghese N."/>
            <person name="Submissions S."/>
        </authorList>
    </citation>
    <scope>NUCLEOTIDE SEQUENCE [LARGE SCALE GENOMIC DNA]</scope>
    <source>
        <strain evidence="8">R11H</strain>
    </source>
</reference>
<keyword evidence="8" id="KW-1185">Reference proteome</keyword>
<dbReference type="AlphaFoldDB" id="A0A1T5D713"/>
<dbReference type="InterPro" id="IPR001123">
    <property type="entry name" value="LeuE-type"/>
</dbReference>
<organism evidence="7 8">
    <name type="scientific">Sphingopyxis flava</name>
    <dbReference type="NCBI Taxonomy" id="1507287"/>
    <lineage>
        <taxon>Bacteria</taxon>
        <taxon>Pseudomonadati</taxon>
        <taxon>Pseudomonadota</taxon>
        <taxon>Alphaproteobacteria</taxon>
        <taxon>Sphingomonadales</taxon>
        <taxon>Sphingomonadaceae</taxon>
        <taxon>Sphingopyxis</taxon>
    </lineage>
</organism>
<dbReference type="Pfam" id="PF01810">
    <property type="entry name" value="LysE"/>
    <property type="match status" value="1"/>
</dbReference>
<evidence type="ECO:0000256" key="3">
    <source>
        <dbReference type="ARBA" id="ARBA00022692"/>
    </source>
</evidence>
<feature type="transmembrane region" description="Helical" evidence="6">
    <location>
        <begin position="175"/>
        <end position="195"/>
    </location>
</feature>
<keyword evidence="4 6" id="KW-1133">Transmembrane helix</keyword>
<feature type="transmembrane region" description="Helical" evidence="6">
    <location>
        <begin position="6"/>
        <end position="27"/>
    </location>
</feature>
<dbReference type="EMBL" id="FUYP01000013">
    <property type="protein sequence ID" value="SKB67426.1"/>
    <property type="molecule type" value="Genomic_DNA"/>
</dbReference>
<keyword evidence="3 6" id="KW-0812">Transmembrane</keyword>
<proteinExistence type="predicted"/>